<dbReference type="EMBL" id="DVLP01000393">
    <property type="protein sequence ID" value="HIT76582.1"/>
    <property type="molecule type" value="Genomic_DNA"/>
</dbReference>
<dbReference type="GO" id="GO:0005506">
    <property type="term" value="F:iron ion binding"/>
    <property type="evidence" value="ECO:0007669"/>
    <property type="project" value="UniProtKB-ARBA"/>
</dbReference>
<name>A0A9D1H0I2_9ACTN</name>
<dbReference type="PANTHER" id="PTHR20883">
    <property type="entry name" value="PHYTANOYL-COA DIOXYGENASE DOMAIN CONTAINING 1"/>
    <property type="match status" value="1"/>
</dbReference>
<reference evidence="1" key="1">
    <citation type="submission" date="2020-10" db="EMBL/GenBank/DDBJ databases">
        <authorList>
            <person name="Gilroy R."/>
        </authorList>
    </citation>
    <scope>NUCLEOTIDE SEQUENCE</scope>
    <source>
        <strain evidence="1">ChiGjej1B1-24693</strain>
    </source>
</reference>
<dbReference type="PANTHER" id="PTHR20883:SF46">
    <property type="entry name" value="PHYTANOYL-COA HYDROXYLASE"/>
    <property type="match status" value="1"/>
</dbReference>
<evidence type="ECO:0000313" key="1">
    <source>
        <dbReference type="EMBL" id="HIT76582.1"/>
    </source>
</evidence>
<keyword evidence="1" id="KW-0223">Dioxygenase</keyword>
<dbReference type="InterPro" id="IPR008775">
    <property type="entry name" value="Phytyl_CoA_dOase-like"/>
</dbReference>
<protein>
    <submittedName>
        <fullName evidence="1">Phytanoyl-CoA dioxygenase family protein</fullName>
    </submittedName>
</protein>
<dbReference type="SUPFAM" id="SSF51197">
    <property type="entry name" value="Clavaminate synthase-like"/>
    <property type="match status" value="1"/>
</dbReference>
<dbReference type="AlphaFoldDB" id="A0A9D1H0I2"/>
<dbReference type="Gene3D" id="2.60.120.620">
    <property type="entry name" value="q2cbj1_9rhob like domain"/>
    <property type="match status" value="1"/>
</dbReference>
<accession>A0A9D1H0I2</accession>
<dbReference type="Proteomes" id="UP000886842">
    <property type="component" value="Unassembled WGS sequence"/>
</dbReference>
<dbReference type="GO" id="GO:0016706">
    <property type="term" value="F:2-oxoglutarate-dependent dioxygenase activity"/>
    <property type="evidence" value="ECO:0007669"/>
    <property type="project" value="UniProtKB-ARBA"/>
</dbReference>
<reference evidence="1" key="2">
    <citation type="journal article" date="2021" name="PeerJ">
        <title>Extensive microbial diversity within the chicken gut microbiome revealed by metagenomics and culture.</title>
        <authorList>
            <person name="Gilroy R."/>
            <person name="Ravi A."/>
            <person name="Getino M."/>
            <person name="Pursley I."/>
            <person name="Horton D.L."/>
            <person name="Alikhan N.F."/>
            <person name="Baker D."/>
            <person name="Gharbi K."/>
            <person name="Hall N."/>
            <person name="Watson M."/>
            <person name="Adriaenssens E.M."/>
            <person name="Foster-Nyarko E."/>
            <person name="Jarju S."/>
            <person name="Secka A."/>
            <person name="Antonio M."/>
            <person name="Oren A."/>
            <person name="Chaudhuri R.R."/>
            <person name="La Ragione R."/>
            <person name="Hildebrand F."/>
            <person name="Pallen M.J."/>
        </authorList>
    </citation>
    <scope>NUCLEOTIDE SEQUENCE</scope>
    <source>
        <strain evidence="1">ChiGjej1B1-24693</strain>
    </source>
</reference>
<dbReference type="Pfam" id="PF05721">
    <property type="entry name" value="PhyH"/>
    <property type="match status" value="1"/>
</dbReference>
<evidence type="ECO:0000313" key="2">
    <source>
        <dbReference type="Proteomes" id="UP000886842"/>
    </source>
</evidence>
<organism evidence="1 2">
    <name type="scientific">Candidatus Avipropionibacterium avicola</name>
    <dbReference type="NCBI Taxonomy" id="2840701"/>
    <lineage>
        <taxon>Bacteria</taxon>
        <taxon>Bacillati</taxon>
        <taxon>Actinomycetota</taxon>
        <taxon>Actinomycetes</taxon>
        <taxon>Propionibacteriales</taxon>
        <taxon>Propionibacteriaceae</taxon>
        <taxon>Propionibacteriaceae incertae sedis</taxon>
        <taxon>Candidatus Avipropionibacterium</taxon>
    </lineage>
</organism>
<comment type="caution">
    <text evidence="1">The sequence shown here is derived from an EMBL/GenBank/DDBJ whole genome shotgun (WGS) entry which is preliminary data.</text>
</comment>
<keyword evidence="1" id="KW-0560">Oxidoreductase</keyword>
<proteinExistence type="predicted"/>
<gene>
    <name evidence="1" type="ORF">IAA98_13440</name>
</gene>
<sequence length="255" mass="28420">MSTKTPPTTAGPTLTQEQIDDYRRDGFIHVSGVLNPQEVERYRTAARSAYDELDSLDPGNAMFRQIVQVWRTDPVLRELTLHPVLAGLATQLAGIDLRIWHDQLLIKRPHNATPTEFHTDAPYWPHAGARHQLSAWIALVDVPVERGCMSFIPGSQERQDLRAVDLTDRGDLFTAAPDLVWRPRITVPLRAGDCTFHNGHLAHTANANDTDEFRIAMVNIYTDRATTYTGRSHPCTDGLGLEVGATLPDEAFPPV</sequence>